<dbReference type="InParanoid" id="A0A4R5CL54"/>
<dbReference type="Proteomes" id="UP000294739">
    <property type="component" value="Unassembled WGS sequence"/>
</dbReference>
<evidence type="ECO:0000256" key="1">
    <source>
        <dbReference type="SAM" id="MobiDB-lite"/>
    </source>
</evidence>
<keyword evidence="3" id="KW-1185">Reference proteome</keyword>
<reference evidence="2 3" key="1">
    <citation type="submission" date="2019-03" db="EMBL/GenBank/DDBJ databases">
        <title>Draft genome sequences of novel Actinobacteria.</title>
        <authorList>
            <person name="Sahin N."/>
            <person name="Ay H."/>
            <person name="Saygin H."/>
        </authorList>
    </citation>
    <scope>NUCLEOTIDE SEQUENCE [LARGE SCALE GENOMIC DNA]</scope>
    <source>
        <strain evidence="2 3">5K138</strain>
    </source>
</reference>
<evidence type="ECO:0000313" key="2">
    <source>
        <dbReference type="EMBL" id="TDD99939.1"/>
    </source>
</evidence>
<sequence length="130" mass="14626">MCDVPKLKRSEGNGPEVPDNRRYAADIRPVGDYVGHVRVWHGRDTSHEHERRCDAMTDPIGEINQALYTATPAERQAMLRDLIPTVGRWVEESCRTPPAGDLPSRQWLDEVAHLIEPVHAAVERARSATP</sequence>
<name>A0A4R5CL54_9ACTN</name>
<comment type="caution">
    <text evidence="2">The sequence shown here is derived from an EMBL/GenBank/DDBJ whole genome shotgun (WGS) entry which is preliminary data.</text>
</comment>
<proteinExistence type="predicted"/>
<dbReference type="OrthoDB" id="5195207at2"/>
<feature type="compositionally biased region" description="Basic and acidic residues" evidence="1">
    <location>
        <begin position="1"/>
        <end position="11"/>
    </location>
</feature>
<dbReference type="AlphaFoldDB" id="A0A4R5CL54"/>
<evidence type="ECO:0000313" key="3">
    <source>
        <dbReference type="Proteomes" id="UP000294739"/>
    </source>
</evidence>
<gene>
    <name evidence="2" type="ORF">E1269_27175</name>
</gene>
<dbReference type="EMBL" id="SMKZ01000058">
    <property type="protein sequence ID" value="TDD99939.1"/>
    <property type="molecule type" value="Genomic_DNA"/>
</dbReference>
<dbReference type="RefSeq" id="WP_131900507.1">
    <property type="nucleotide sequence ID" value="NZ_SMKZ01000058.1"/>
</dbReference>
<accession>A0A4R5CL54</accession>
<feature type="region of interest" description="Disordered" evidence="1">
    <location>
        <begin position="1"/>
        <end position="23"/>
    </location>
</feature>
<organism evidence="2 3">
    <name type="scientific">Jiangella asiatica</name>
    <dbReference type="NCBI Taxonomy" id="2530372"/>
    <lineage>
        <taxon>Bacteria</taxon>
        <taxon>Bacillati</taxon>
        <taxon>Actinomycetota</taxon>
        <taxon>Actinomycetes</taxon>
        <taxon>Jiangellales</taxon>
        <taxon>Jiangellaceae</taxon>
        <taxon>Jiangella</taxon>
    </lineage>
</organism>
<protein>
    <submittedName>
        <fullName evidence="2">Uncharacterized protein</fullName>
    </submittedName>
</protein>